<dbReference type="AlphaFoldDB" id="B0SYD4"/>
<dbReference type="eggNOG" id="COG1476">
    <property type="taxonomic scope" value="Bacteria"/>
</dbReference>
<dbReference type="InterPro" id="IPR010982">
    <property type="entry name" value="Lambda_DNA-bd_dom_sf"/>
</dbReference>
<protein>
    <submittedName>
        <fullName evidence="2">Transcriptional regulator, XRE family</fullName>
    </submittedName>
</protein>
<dbReference type="Pfam" id="PF01381">
    <property type="entry name" value="HTH_3"/>
    <property type="match status" value="1"/>
</dbReference>
<dbReference type="OrthoDB" id="407979at2"/>
<dbReference type="SUPFAM" id="SSF47413">
    <property type="entry name" value="lambda repressor-like DNA-binding domains"/>
    <property type="match status" value="1"/>
</dbReference>
<dbReference type="EMBL" id="CP000927">
    <property type="protein sequence ID" value="ABZ73301.1"/>
    <property type="molecule type" value="Genomic_DNA"/>
</dbReference>
<dbReference type="InterPro" id="IPR001387">
    <property type="entry name" value="Cro/C1-type_HTH"/>
</dbReference>
<feature type="domain" description="HTH cro/C1-type" evidence="1">
    <location>
        <begin position="6"/>
        <end position="60"/>
    </location>
</feature>
<proteinExistence type="predicted"/>
<reference evidence="2" key="1">
    <citation type="submission" date="2008-01" db="EMBL/GenBank/DDBJ databases">
        <title>Complete sequence of chromosome of Caulobacter sp. K31.</title>
        <authorList>
            <consortium name="US DOE Joint Genome Institute"/>
            <person name="Copeland A."/>
            <person name="Lucas S."/>
            <person name="Lapidus A."/>
            <person name="Barry K."/>
            <person name="Glavina del Rio T."/>
            <person name="Dalin E."/>
            <person name="Tice H."/>
            <person name="Pitluck S."/>
            <person name="Bruce D."/>
            <person name="Goodwin L."/>
            <person name="Thompson L.S."/>
            <person name="Brettin T."/>
            <person name="Detter J.C."/>
            <person name="Han C."/>
            <person name="Schmutz J."/>
            <person name="Larimer F."/>
            <person name="Land M."/>
            <person name="Hauser L."/>
            <person name="Kyrpides N."/>
            <person name="Kim E."/>
            <person name="Stephens C."/>
            <person name="Richardson P."/>
        </authorList>
    </citation>
    <scope>NUCLEOTIDE SEQUENCE [LARGE SCALE GENOMIC DNA]</scope>
    <source>
        <strain evidence="2">K31</strain>
    </source>
</reference>
<evidence type="ECO:0000313" key="2">
    <source>
        <dbReference type="EMBL" id="ABZ73301.1"/>
    </source>
</evidence>
<sequence length="106" mass="11468">MINNALRLVRVYHNLTPADASARLGISRSYLSELESGNKTASIEVLQKYAKAFDMPVSSLMLFVENADAAPKAQQTQKYIAAKALKMLDWVATIAGDGGGKAVERP</sequence>
<dbReference type="STRING" id="366602.Caul_4177"/>
<dbReference type="KEGG" id="cak:Caul_4177"/>
<name>B0SYD4_CAUSK</name>
<dbReference type="CDD" id="cd00093">
    <property type="entry name" value="HTH_XRE"/>
    <property type="match status" value="1"/>
</dbReference>
<evidence type="ECO:0000259" key="1">
    <source>
        <dbReference type="PROSITE" id="PS50943"/>
    </source>
</evidence>
<gene>
    <name evidence="2" type="ordered locus">Caul_4177</name>
</gene>
<dbReference type="PROSITE" id="PS50943">
    <property type="entry name" value="HTH_CROC1"/>
    <property type="match status" value="1"/>
</dbReference>
<organism evidence="2">
    <name type="scientific">Caulobacter sp. (strain K31)</name>
    <dbReference type="NCBI Taxonomy" id="366602"/>
    <lineage>
        <taxon>Bacteria</taxon>
        <taxon>Pseudomonadati</taxon>
        <taxon>Pseudomonadota</taxon>
        <taxon>Alphaproteobacteria</taxon>
        <taxon>Caulobacterales</taxon>
        <taxon>Caulobacteraceae</taxon>
        <taxon>Caulobacter</taxon>
    </lineage>
</organism>
<accession>B0SYD4</accession>
<dbReference type="SMART" id="SM00530">
    <property type="entry name" value="HTH_XRE"/>
    <property type="match status" value="1"/>
</dbReference>
<dbReference type="GO" id="GO:0003677">
    <property type="term" value="F:DNA binding"/>
    <property type="evidence" value="ECO:0007669"/>
    <property type="project" value="InterPro"/>
</dbReference>
<dbReference type="Gene3D" id="1.10.260.40">
    <property type="entry name" value="lambda repressor-like DNA-binding domains"/>
    <property type="match status" value="1"/>
</dbReference>
<dbReference type="HOGENOM" id="CLU_066192_17_14_5"/>